<dbReference type="EMBL" id="PFEF01000005">
    <property type="protein sequence ID" value="PJE64525.1"/>
    <property type="molecule type" value="Genomic_DNA"/>
</dbReference>
<dbReference type="InterPro" id="IPR042184">
    <property type="entry name" value="YqeY/Aim41_N"/>
</dbReference>
<name>A0A2M8KX68_9BACT</name>
<evidence type="ECO:0000313" key="2">
    <source>
        <dbReference type="Proteomes" id="UP000229098"/>
    </source>
</evidence>
<comment type="caution">
    <text evidence="1">The sequence shown here is derived from an EMBL/GenBank/DDBJ whole genome shotgun (WGS) entry which is preliminary data.</text>
</comment>
<proteinExistence type="predicted"/>
<dbReference type="SUPFAM" id="SSF89095">
    <property type="entry name" value="GatB/YqeY motif"/>
    <property type="match status" value="1"/>
</dbReference>
<evidence type="ECO:0008006" key="3">
    <source>
        <dbReference type="Google" id="ProtNLM"/>
    </source>
</evidence>
<dbReference type="InterPro" id="IPR023168">
    <property type="entry name" value="GatB_Yqey_C_2"/>
</dbReference>
<dbReference type="InterPro" id="IPR003789">
    <property type="entry name" value="Asn/Gln_tRNA_amidoTrase-B-like"/>
</dbReference>
<organism evidence="1 2">
    <name type="scientific">Candidatus Ryanbacteria bacterium CG10_big_fil_rev_8_21_14_0_10_43_42</name>
    <dbReference type="NCBI Taxonomy" id="1974864"/>
    <lineage>
        <taxon>Bacteria</taxon>
        <taxon>Candidatus Ryaniibacteriota</taxon>
    </lineage>
</organism>
<dbReference type="Gene3D" id="1.10.1510.10">
    <property type="entry name" value="Uncharacterised protein YqeY/AIM41 PF09424, N-terminal domain"/>
    <property type="match status" value="1"/>
</dbReference>
<dbReference type="AlphaFoldDB" id="A0A2M8KX68"/>
<evidence type="ECO:0000313" key="1">
    <source>
        <dbReference type="EMBL" id="PJE64525.1"/>
    </source>
</evidence>
<dbReference type="Proteomes" id="UP000229098">
    <property type="component" value="Unassembled WGS sequence"/>
</dbReference>
<dbReference type="GO" id="GO:0016884">
    <property type="term" value="F:carbon-nitrogen ligase activity, with glutamine as amido-N-donor"/>
    <property type="evidence" value="ECO:0007669"/>
    <property type="project" value="InterPro"/>
</dbReference>
<dbReference type="InterPro" id="IPR019004">
    <property type="entry name" value="YqeY/Aim41"/>
</dbReference>
<gene>
    <name evidence="1" type="ORF">COU90_01635</name>
</gene>
<accession>A0A2M8KX68</accession>
<dbReference type="PANTHER" id="PTHR28055">
    <property type="entry name" value="ALTERED INHERITANCE OF MITOCHONDRIA PROTEIN 41, MITOCHONDRIAL"/>
    <property type="match status" value="1"/>
</dbReference>
<dbReference type="Pfam" id="PF09424">
    <property type="entry name" value="YqeY"/>
    <property type="match status" value="1"/>
</dbReference>
<dbReference type="PANTHER" id="PTHR28055:SF1">
    <property type="entry name" value="ALTERED INHERITANCE OF MITOCHONDRIA PROTEIN 41, MITOCHONDRIAL"/>
    <property type="match status" value="1"/>
</dbReference>
<protein>
    <recommendedName>
        <fullName evidence="3">Glutamyl-tRNA amidotransferase</fullName>
    </recommendedName>
</protein>
<dbReference type="Gene3D" id="1.10.10.410">
    <property type="match status" value="1"/>
</dbReference>
<sequence>MSKKQIEEHLMQAMKEGNDEKRSILRMVLSTIRNAEIEKGKKDEGLSPDEMIQLLRTEVKKRKEAAAEFLKGNRSDLAEKEEREAAMLTVYLPPELTDDELIAIIRKAITETDATSEKDFGVVMKTTMTLAKGRVGGDRVSIAVREELKKL</sequence>
<reference evidence="2" key="1">
    <citation type="submission" date="2017-09" db="EMBL/GenBank/DDBJ databases">
        <title>Depth-based differentiation of microbial function through sediment-hosted aquifers and enrichment of novel symbionts in the deep terrestrial subsurface.</title>
        <authorList>
            <person name="Probst A.J."/>
            <person name="Ladd B."/>
            <person name="Jarett J.K."/>
            <person name="Geller-Mcgrath D.E."/>
            <person name="Sieber C.M.K."/>
            <person name="Emerson J.B."/>
            <person name="Anantharaman K."/>
            <person name="Thomas B.C."/>
            <person name="Malmstrom R."/>
            <person name="Stieglmeier M."/>
            <person name="Klingl A."/>
            <person name="Woyke T."/>
            <person name="Ryan C.M."/>
            <person name="Banfield J.F."/>
        </authorList>
    </citation>
    <scope>NUCLEOTIDE SEQUENCE [LARGE SCALE GENOMIC DNA]</scope>
</reference>